<keyword evidence="4" id="KW-1185">Reference proteome</keyword>
<dbReference type="SUPFAM" id="SSF48371">
    <property type="entry name" value="ARM repeat"/>
    <property type="match status" value="1"/>
</dbReference>
<accession>A0A150G841</accession>
<organism evidence="3 4">
    <name type="scientific">Gonium pectorale</name>
    <name type="common">Green alga</name>
    <dbReference type="NCBI Taxonomy" id="33097"/>
    <lineage>
        <taxon>Eukaryota</taxon>
        <taxon>Viridiplantae</taxon>
        <taxon>Chlorophyta</taxon>
        <taxon>core chlorophytes</taxon>
        <taxon>Chlorophyceae</taxon>
        <taxon>CS clade</taxon>
        <taxon>Chlamydomonadales</taxon>
        <taxon>Volvocaceae</taxon>
        <taxon>Gonium</taxon>
    </lineage>
</organism>
<feature type="compositionally biased region" description="Low complexity" evidence="2">
    <location>
        <begin position="541"/>
        <end position="550"/>
    </location>
</feature>
<protein>
    <submittedName>
        <fullName evidence="3">Uncharacterized protein</fullName>
    </submittedName>
</protein>
<evidence type="ECO:0000256" key="2">
    <source>
        <dbReference type="SAM" id="MobiDB-lite"/>
    </source>
</evidence>
<feature type="compositionally biased region" description="Gly residues" evidence="2">
    <location>
        <begin position="521"/>
        <end position="531"/>
    </location>
</feature>
<feature type="region of interest" description="Disordered" evidence="2">
    <location>
        <begin position="895"/>
        <end position="920"/>
    </location>
</feature>
<dbReference type="Proteomes" id="UP000075714">
    <property type="component" value="Unassembled WGS sequence"/>
</dbReference>
<dbReference type="Gene3D" id="1.25.10.10">
    <property type="entry name" value="Leucine-rich Repeat Variant"/>
    <property type="match status" value="1"/>
</dbReference>
<keyword evidence="1" id="KW-0833">Ubl conjugation pathway</keyword>
<dbReference type="EMBL" id="LSYV01000049">
    <property type="protein sequence ID" value="KXZ46012.1"/>
    <property type="molecule type" value="Genomic_DNA"/>
</dbReference>
<reference evidence="4" key="1">
    <citation type="journal article" date="2016" name="Nat. Commun.">
        <title>The Gonium pectorale genome demonstrates co-option of cell cycle regulation during the evolution of multicellularity.</title>
        <authorList>
            <person name="Hanschen E.R."/>
            <person name="Marriage T.N."/>
            <person name="Ferris P.J."/>
            <person name="Hamaji T."/>
            <person name="Toyoda A."/>
            <person name="Fujiyama A."/>
            <person name="Neme R."/>
            <person name="Noguchi H."/>
            <person name="Minakuchi Y."/>
            <person name="Suzuki M."/>
            <person name="Kawai-Toyooka H."/>
            <person name="Smith D.R."/>
            <person name="Sparks H."/>
            <person name="Anderson J."/>
            <person name="Bakaric R."/>
            <person name="Luria V."/>
            <person name="Karger A."/>
            <person name="Kirschner M.W."/>
            <person name="Durand P.M."/>
            <person name="Michod R.E."/>
            <person name="Nozaki H."/>
            <person name="Olson B.J."/>
        </authorList>
    </citation>
    <scope>NUCLEOTIDE SEQUENCE [LARGE SCALE GENOMIC DNA]</scope>
    <source>
        <strain evidence="4">NIES-2863</strain>
    </source>
</reference>
<feature type="region of interest" description="Disordered" evidence="2">
    <location>
        <begin position="519"/>
        <end position="555"/>
    </location>
</feature>
<dbReference type="InterPro" id="IPR016024">
    <property type="entry name" value="ARM-type_fold"/>
</dbReference>
<dbReference type="PANTHER" id="PTHR23315">
    <property type="entry name" value="U BOX DOMAIN-CONTAINING"/>
    <property type="match status" value="1"/>
</dbReference>
<sequence>MDQLRQLLAELGADVESRTGAPQSPVLPAAAATTANVVSPPRIGPQRRLSLLHRLHAGLSDGRLAAGSLTEQGLLPGLLTFLRSELDTATAAAVAAPTAGPLGSPSAFRPLSPPRGSSMGVEAGVVLECVGRLLSEPLPVPLQVQLLPLLGSALDVLRAAAARVPPAAAALSLPTAAATSSPSAAPLYAVSAAAVTGAGSDSRLGWLFGASAGGAAAELSRSGGLHRIGGGDGTAAGAGWSADVSAAFFAASLLVRAAGHPRLAAAALAGGGPAALVPLLTAAPPMLVQMAVFASYKLLRAPLALSAVPMTAEADADEAAAAVPSAAARTGQVGSLVRLLGSPSAPPVSRMYGLLALARLANHSSECQMDAVREGALPPLLRLVSTGCEEEAVHGCRLMAILAQATPTHGRFGELGVVSCLLPLLRLSRGPAAAEHAASVVAVLSQNPDTHFGLVGAGAVPALVPLLTRGSPKCRTYVLAALMLVADGEERHAAVVVRAGALPSLVRLAAIGGVAGTMSHGRGGGGRGGSGRSSPAKDVTAAGSPTAAGAASGGGNSASDQEFAAAVLCSLARYVDVQAELAACGAVPALIRCLGRAGPEAATHAAEALVHCAAGCSETKRDIAADPWVRPALLRLLTGPAGAPGGAGGPGLTHGSAPTPVPAARQQAAPPARPSGRYWGLQLLRAISTDDEALDVLLLGAAGGAAAAPVVLPGGGGGDSSGSAGGGDVGGLVAAAATARSREVSSRGTELVEALVRMLAWGAAPASAGPAGVTAAASGSSAAAEEPSWQAGRCRVLAAWLLARLCDVSYMAPHVVASTAAVRQLMLMLAEEQRAVEASAAAAAAAAEAADVDTVTPPPAPPLLPGELLPPGATGSGTTFWSALAGAGAGAPLDGSSAGDTVPAAARSGSSGGHSHAGFGSAARRSRFDANAAAAAEAALLCVWRQGAQGQLAVGAELALAQWMGLGVRLSVPLE</sequence>
<proteinExistence type="predicted"/>
<evidence type="ECO:0000313" key="4">
    <source>
        <dbReference type="Proteomes" id="UP000075714"/>
    </source>
</evidence>
<dbReference type="OrthoDB" id="545240at2759"/>
<evidence type="ECO:0000256" key="1">
    <source>
        <dbReference type="ARBA" id="ARBA00022786"/>
    </source>
</evidence>
<comment type="caution">
    <text evidence="3">The sequence shown here is derived from an EMBL/GenBank/DDBJ whole genome shotgun (WGS) entry which is preliminary data.</text>
</comment>
<gene>
    <name evidence="3" type="ORF">GPECTOR_48g444</name>
</gene>
<dbReference type="InterPro" id="IPR000225">
    <property type="entry name" value="Armadillo"/>
</dbReference>
<feature type="region of interest" description="Disordered" evidence="2">
    <location>
        <begin position="644"/>
        <end position="674"/>
    </location>
</feature>
<dbReference type="PANTHER" id="PTHR23315:SF7">
    <property type="entry name" value="U-BOX DOMAIN-CONTAINING PROTEIN 4"/>
    <property type="match status" value="1"/>
</dbReference>
<dbReference type="SMART" id="SM00185">
    <property type="entry name" value="ARM"/>
    <property type="match status" value="4"/>
</dbReference>
<name>A0A150G841_GONPE</name>
<dbReference type="AlphaFoldDB" id="A0A150G841"/>
<dbReference type="InterPro" id="IPR011989">
    <property type="entry name" value="ARM-like"/>
</dbReference>
<evidence type="ECO:0000313" key="3">
    <source>
        <dbReference type="EMBL" id="KXZ46012.1"/>
    </source>
</evidence>